<comment type="caution">
    <text evidence="3">The sequence shown here is derived from an EMBL/GenBank/DDBJ whole genome shotgun (WGS) entry which is preliminary data.</text>
</comment>
<evidence type="ECO:0000256" key="2">
    <source>
        <dbReference type="SAM" id="Phobius"/>
    </source>
</evidence>
<gene>
    <name evidence="3" type="ORF">KIPB_006375</name>
</gene>
<feature type="compositionally biased region" description="Basic and acidic residues" evidence="1">
    <location>
        <begin position="330"/>
        <end position="340"/>
    </location>
</feature>
<dbReference type="Proteomes" id="UP000265618">
    <property type="component" value="Unassembled WGS sequence"/>
</dbReference>
<sequence>MNRGYTSSLSSSLASSLQRSLTNGAQSPTASGAVPIFLNDGTGLLSTVLTSIVTTTSALRVRLAPLLANPGPMPASGIADALSTVLAGQSADIQALTEALEVDTGLTTRPEVRAAIRRVLHALPPQLRQLFAHRTSETCVCSVCGSTVSGQNNSEQGMHHDILAECPSGNLSSDTGSVFLQALADAWAPSTPASSVHCPVCGRLTTCSSSRAEMTQAPSILSISLPGPRASDPRHTALPLPSTVRDGGRVYELCGVYCLGSRGRGIHIVGREEGKERVVMVRGQRRQYLKNRPATEYLLATGRGRSDSNGVFKLLDEPVLALYTVRDMQREREREREMDRSLGSVRPWMETPPQTINTEAVRFSPPAPEKPLEVDDDTSAKKKTRRPREPSESSDDVPVSRYAMRDTNLWDLPQSMLVPRHRMSLSPVVTVSLFLAVAVMSVFSFICAVHYVFRFRGGTLHVDDLVVANTLTVGTDALHSAGVNTLVMYGNQQSSGEFSVGTLAATDATVSGTLTAAAITSDSVTGAAVTCTDTLTTDTLAVTDSGTVTNKLTCGEIETGDLSATESDIDKMNTDEVRVSGDAYVVGSLYAATTVLDSIEFDNLTVTTLTATTSVETPTLTASKGYFEYGYFTEDIELPELTSLSCLDLAVSRSLSSTGSAMFSAATVTALDSTTLTANDGTIDTLTSTDFDVVSRITMGTGSDIFSDEGTVAVFSGMSVGGGLAVTGSLSVPTGTTSLHTLTVTSPLVLTAALSAPSAAFTGAVTSDSLTSTSVTCTSLTGDSATLGAISVTGTSALSAVTADSVTVTALTATSGSWTTASIDALTVASLTTTTAATFSHIDTATLTASTSISGVAISGGTLTGTTSVTTPALSVTGTATLSDAVITTGSVTTCSVDTLTATDSTLTTLSVTGVATLATANVTTLTATSGAIASLTSPLAVLDVLTAPALTFTTGTGTTLTCPTINTDTLTAAVAVGTLGLTATSGTVDTLTSTDITTGTLTTTSFTSGTATFTEVTATTATVTGTLTASIGVVDTLTASTAFTASTAASLPAATTAAGLTMEVPSTLAVDTFTATTATVTDLGVTGAFTAVGGTFSGDVTAGDFEASKVTCAVALPTMMVSSSVYSTTLMAETMSADSISATGVNGNTEGSITTTELFVEKTHVTTGLFANAVSVYGDVGLVFAPTSTLAEAAIAASDFESLDSSVRGGALRLNTADTVALGEIPLAVATSVGEYRASAIVGYQTASAAVSLSLPNPYSTHYAYDYGVVALTGGSLRTPQFYVCRDPLCIGVTEVTSLGISTVSSLDASLVSSVALSFGDGSLLTAQREATAAGMGLYMRGCPTQFCDAASTGTLVSSESAPGMAITPVAVTVLDGGAYIAYVDTSGVQVGYCEDYSCSGFTSGLAASLATSSASLESEWHVSVASHPAIPGPVVAVAGPNATLSGRVYVGACDDALCTSATGPTQLMAGLTGISRPVLISLPPSPYVAEGDAVMLVVVPDPGSGEVVAALLTDTPGSWAASLPSSQSSVSVSGIDSGMGAVPCPDGSCIYATGAVAVGDYVLYRIPLTVEDNGGVLQAVLGDPVVVKSGLIDGDLGTSGRSVTFRDVSTSILSSMVAV</sequence>
<organism evidence="3 4">
    <name type="scientific">Kipferlia bialata</name>
    <dbReference type="NCBI Taxonomy" id="797122"/>
    <lineage>
        <taxon>Eukaryota</taxon>
        <taxon>Metamonada</taxon>
        <taxon>Carpediemonas-like organisms</taxon>
        <taxon>Kipferlia</taxon>
    </lineage>
</organism>
<feature type="transmembrane region" description="Helical" evidence="2">
    <location>
        <begin position="428"/>
        <end position="453"/>
    </location>
</feature>
<evidence type="ECO:0000313" key="3">
    <source>
        <dbReference type="EMBL" id="GIQ84809.1"/>
    </source>
</evidence>
<dbReference type="EMBL" id="BDIP01001633">
    <property type="protein sequence ID" value="GIQ84809.1"/>
    <property type="molecule type" value="Genomic_DNA"/>
</dbReference>
<reference evidence="3 4" key="1">
    <citation type="journal article" date="2018" name="PLoS ONE">
        <title>The draft genome of Kipferlia bialata reveals reductive genome evolution in fornicate parasites.</title>
        <authorList>
            <person name="Tanifuji G."/>
            <person name="Takabayashi S."/>
            <person name="Kume K."/>
            <person name="Takagi M."/>
            <person name="Nakayama T."/>
            <person name="Kamikawa R."/>
            <person name="Inagaki Y."/>
            <person name="Hashimoto T."/>
        </authorList>
    </citation>
    <scope>NUCLEOTIDE SEQUENCE [LARGE SCALE GENOMIC DNA]</scope>
    <source>
        <strain evidence="3">NY0173</strain>
    </source>
</reference>
<keyword evidence="4" id="KW-1185">Reference proteome</keyword>
<evidence type="ECO:0000313" key="4">
    <source>
        <dbReference type="Proteomes" id="UP000265618"/>
    </source>
</evidence>
<feature type="region of interest" description="Disordered" evidence="1">
    <location>
        <begin position="330"/>
        <end position="399"/>
    </location>
</feature>
<keyword evidence="2" id="KW-1133">Transmembrane helix</keyword>
<evidence type="ECO:0000256" key="1">
    <source>
        <dbReference type="SAM" id="MobiDB-lite"/>
    </source>
</evidence>
<keyword evidence="2" id="KW-0472">Membrane</keyword>
<accession>A0A9K3GI54</accession>
<proteinExistence type="predicted"/>
<keyword evidence="2" id="KW-0812">Transmembrane</keyword>
<name>A0A9K3GI54_9EUKA</name>
<protein>
    <submittedName>
        <fullName evidence="3">Uncharacterized protein</fullName>
    </submittedName>
</protein>